<proteinExistence type="predicted"/>
<dbReference type="EMBL" id="SWKV01000004">
    <property type="protein sequence ID" value="KAF3046607.1"/>
    <property type="molecule type" value="Genomic_DNA"/>
</dbReference>
<comment type="caution">
    <text evidence="3">The sequence shown here is derived from an EMBL/GenBank/DDBJ whole genome shotgun (WGS) entry which is preliminary data.</text>
</comment>
<accession>A0A9P4WZQ5</accession>
<dbReference type="PANTHER" id="PTHR47425">
    <property type="entry name" value="FARB-RELATED"/>
    <property type="match status" value="1"/>
</dbReference>
<evidence type="ECO:0000313" key="3">
    <source>
        <dbReference type="EMBL" id="KAF3046607.1"/>
    </source>
</evidence>
<dbReference type="GO" id="GO:0003677">
    <property type="term" value="F:DNA binding"/>
    <property type="evidence" value="ECO:0007669"/>
    <property type="project" value="InterPro"/>
</dbReference>
<dbReference type="GO" id="GO:0006351">
    <property type="term" value="P:DNA-templated transcription"/>
    <property type="evidence" value="ECO:0007669"/>
    <property type="project" value="InterPro"/>
</dbReference>
<organism evidence="3 4">
    <name type="scientific">Didymella heteroderae</name>
    <dbReference type="NCBI Taxonomy" id="1769908"/>
    <lineage>
        <taxon>Eukaryota</taxon>
        <taxon>Fungi</taxon>
        <taxon>Dikarya</taxon>
        <taxon>Ascomycota</taxon>
        <taxon>Pezizomycotina</taxon>
        <taxon>Dothideomycetes</taxon>
        <taxon>Pleosporomycetidae</taxon>
        <taxon>Pleosporales</taxon>
        <taxon>Pleosporineae</taxon>
        <taxon>Didymellaceae</taxon>
        <taxon>Didymella</taxon>
    </lineage>
</organism>
<dbReference type="InterPro" id="IPR007219">
    <property type="entry name" value="XnlR_reg_dom"/>
</dbReference>
<protein>
    <recommendedName>
        <fullName evidence="2">Xylanolytic transcriptional activator regulatory domain-containing protein</fullName>
    </recommendedName>
</protein>
<dbReference type="OrthoDB" id="5121955at2759"/>
<dbReference type="InterPro" id="IPR052761">
    <property type="entry name" value="Fungal_Detox/Toxin_TFs"/>
</dbReference>
<dbReference type="CDD" id="cd12148">
    <property type="entry name" value="fungal_TF_MHR"/>
    <property type="match status" value="1"/>
</dbReference>
<dbReference type="Proteomes" id="UP000758155">
    <property type="component" value="Unassembled WGS sequence"/>
</dbReference>
<keyword evidence="1" id="KW-0539">Nucleus</keyword>
<dbReference type="Pfam" id="PF04082">
    <property type="entry name" value="Fungal_trans"/>
    <property type="match status" value="1"/>
</dbReference>
<feature type="domain" description="Xylanolytic transcriptional activator regulatory" evidence="2">
    <location>
        <begin position="45"/>
        <end position="195"/>
    </location>
</feature>
<keyword evidence="4" id="KW-1185">Reference proteome</keyword>
<dbReference type="AlphaFoldDB" id="A0A9P4WZQ5"/>
<gene>
    <name evidence="3" type="ORF">E8E12_011185</name>
</gene>
<evidence type="ECO:0000313" key="4">
    <source>
        <dbReference type="Proteomes" id="UP000758155"/>
    </source>
</evidence>
<name>A0A9P4WZQ5_9PLEO</name>
<evidence type="ECO:0000256" key="1">
    <source>
        <dbReference type="ARBA" id="ARBA00023242"/>
    </source>
</evidence>
<dbReference type="GO" id="GO:0008270">
    <property type="term" value="F:zinc ion binding"/>
    <property type="evidence" value="ECO:0007669"/>
    <property type="project" value="InterPro"/>
</dbReference>
<dbReference type="PANTHER" id="PTHR47425:SF3">
    <property type="entry name" value="ZN(II)2CYS6 TRANSCRIPTION FACTOR (EUROFUNG)"/>
    <property type="match status" value="1"/>
</dbReference>
<sequence length="261" mass="29385">MIQTETTSRTARERETSALDAEALTYLTGKHVFDTPSRATCKTLLNCFLQHVYPFLPIVDPTTLRTNYDDDPLPTFLLYTISTVAAPYLSPEHLSSTGYPSITTAQTEFFTRAKLLYDSGCEQSELVCLQASVLLGSFQHSLDSTKNSRLWFANAVRLAKQMSLHRKDIESEVDHVSYCLYQRIWWTIRFCDAFLVISGLEDALHVSDEQTDTRPVDAFDQVSKIANAAADAMEHSDAHILAEACQWVQRGKNSLYAAPHH</sequence>
<evidence type="ECO:0000259" key="2">
    <source>
        <dbReference type="Pfam" id="PF04082"/>
    </source>
</evidence>
<reference evidence="3" key="1">
    <citation type="submission" date="2019-04" db="EMBL/GenBank/DDBJ databases">
        <title>Sequencing of skin fungus with MAO and IRED activity.</title>
        <authorList>
            <person name="Marsaioli A.J."/>
            <person name="Bonatto J.M.C."/>
            <person name="Reis Junior O."/>
        </authorList>
    </citation>
    <scope>NUCLEOTIDE SEQUENCE</scope>
    <source>
        <strain evidence="3">28M1</strain>
    </source>
</reference>